<keyword evidence="5" id="KW-1185">Reference proteome</keyword>
<protein>
    <recommendedName>
        <fullName evidence="1">Histone H2A</fullName>
    </recommendedName>
</protein>
<dbReference type="GO" id="GO:0000786">
    <property type="term" value="C:nucleosome"/>
    <property type="evidence" value="ECO:0007669"/>
    <property type="project" value="UniProtKB-KW"/>
</dbReference>
<proteinExistence type="inferred from homology"/>
<comment type="subcellular location">
    <subcellularLocation>
        <location evidence="1">Nucleus</location>
    </subcellularLocation>
</comment>
<comment type="subunit">
    <text evidence="1">The nucleosome is a histone octamer containing two molecules each of H2A, H2B, H3 and H4 assembled in one H3-H4 heterotetramer and two H2A-H2B heterodimers. The octamer wraps approximately 147 bp of DNA.</text>
</comment>
<reference evidence="4 5" key="1">
    <citation type="submission" date="2019-04" db="EMBL/GenBank/DDBJ databases">
        <authorList>
            <person name="Alioto T."/>
            <person name="Alioto T."/>
        </authorList>
    </citation>
    <scope>NUCLEOTIDE SEQUENCE [LARGE SCALE GENOMIC DNA]</scope>
</reference>
<evidence type="ECO:0000313" key="3">
    <source>
        <dbReference type="EMBL" id="KAF7473721.1"/>
    </source>
</evidence>
<feature type="domain" description="Core Histone H2A/H2B/H3" evidence="2">
    <location>
        <begin position="12"/>
        <end position="87"/>
    </location>
</feature>
<dbReference type="SMART" id="SM00414">
    <property type="entry name" value="H2A"/>
    <property type="match status" value="1"/>
</dbReference>
<dbReference type="Pfam" id="PF00125">
    <property type="entry name" value="Histone"/>
    <property type="match status" value="1"/>
</dbReference>
<evidence type="ECO:0000313" key="5">
    <source>
        <dbReference type="Proteomes" id="UP000335636"/>
    </source>
</evidence>
<dbReference type="GO" id="GO:0030527">
    <property type="term" value="F:structural constituent of chromatin"/>
    <property type="evidence" value="ECO:0007669"/>
    <property type="project" value="InterPro"/>
</dbReference>
<dbReference type="PRINTS" id="PR00620">
    <property type="entry name" value="HISTONEH2A"/>
</dbReference>
<comment type="similarity">
    <text evidence="1">Belongs to the histone H2A family.</text>
</comment>
<dbReference type="InterPro" id="IPR009072">
    <property type="entry name" value="Histone-fold"/>
</dbReference>
<keyword evidence="1" id="KW-0158">Chromosome</keyword>
<keyword evidence="1" id="KW-0539">Nucleus</keyword>
<evidence type="ECO:0000259" key="2">
    <source>
        <dbReference type="Pfam" id="PF00125"/>
    </source>
</evidence>
<dbReference type="CDD" id="cd00074">
    <property type="entry name" value="HFD_H2A"/>
    <property type="match status" value="1"/>
</dbReference>
<dbReference type="InterPro" id="IPR002119">
    <property type="entry name" value="Histone_H2A"/>
</dbReference>
<dbReference type="AlphaFoldDB" id="A0A5E4DDI1"/>
<dbReference type="SUPFAM" id="SSF47113">
    <property type="entry name" value="Histone-fold"/>
    <property type="match status" value="1"/>
</dbReference>
<gene>
    <name evidence="3" type="ORF">GHT09_015683</name>
    <name evidence="4" type="ORF">MONAX_5E044948</name>
</gene>
<organism evidence="4 5">
    <name type="scientific">Marmota monax</name>
    <name type="common">Woodchuck</name>
    <dbReference type="NCBI Taxonomy" id="9995"/>
    <lineage>
        <taxon>Eukaryota</taxon>
        <taxon>Metazoa</taxon>
        <taxon>Chordata</taxon>
        <taxon>Craniata</taxon>
        <taxon>Vertebrata</taxon>
        <taxon>Euteleostomi</taxon>
        <taxon>Mammalia</taxon>
        <taxon>Eutheria</taxon>
        <taxon>Euarchontoglires</taxon>
        <taxon>Glires</taxon>
        <taxon>Rodentia</taxon>
        <taxon>Sciuromorpha</taxon>
        <taxon>Sciuridae</taxon>
        <taxon>Xerinae</taxon>
        <taxon>Marmotini</taxon>
        <taxon>Marmota</taxon>
    </lineage>
</organism>
<accession>A0A5E4DDI1</accession>
<evidence type="ECO:0000256" key="1">
    <source>
        <dbReference type="RuleBase" id="RU003767"/>
    </source>
</evidence>
<dbReference type="GO" id="GO:0003677">
    <property type="term" value="F:DNA binding"/>
    <property type="evidence" value="ECO:0007669"/>
    <property type="project" value="UniProtKB-KW"/>
</dbReference>
<dbReference type="Proteomes" id="UP000335636">
    <property type="component" value="Unassembled WGS sequence"/>
</dbReference>
<sequence length="116" mass="13521">MPGKKYSWSYKYKKQIISRSTRAQLQFPVSHVDRFLRQGHYGQRLSSSAPVFLAGVLEYLTAKVLDLASQEAHSNRKMRITQEHVGKVLEKNWHLYSFFEDKANPPDVKKPKKSKK</sequence>
<dbReference type="GO" id="GO:0005634">
    <property type="term" value="C:nucleus"/>
    <property type="evidence" value="ECO:0007669"/>
    <property type="project" value="UniProtKB-SubCell"/>
</dbReference>
<name>A0A5E4DDI1_MARMO</name>
<reference evidence="3" key="2">
    <citation type="submission" date="2020-08" db="EMBL/GenBank/DDBJ databases">
        <authorList>
            <person name="Shumante A."/>
            <person name="Zimin A.V."/>
            <person name="Puiu D."/>
            <person name="Salzberg S.L."/>
        </authorList>
    </citation>
    <scope>NUCLEOTIDE SEQUENCE</scope>
    <source>
        <strain evidence="3">WC2-LM</strain>
        <tissue evidence="3">Liver</tissue>
    </source>
</reference>
<dbReference type="InterPro" id="IPR007125">
    <property type="entry name" value="H2A/H2B/H3"/>
</dbReference>
<dbReference type="Gene3D" id="1.10.20.10">
    <property type="entry name" value="Histone, subunit A"/>
    <property type="match status" value="1"/>
</dbReference>
<keyword evidence="1" id="KW-0544">Nucleosome core</keyword>
<dbReference type="Proteomes" id="UP000662637">
    <property type="component" value="Unassembled WGS sequence"/>
</dbReference>
<dbReference type="PANTHER" id="PTHR23430">
    <property type="entry name" value="HISTONE H2A"/>
    <property type="match status" value="1"/>
</dbReference>
<keyword evidence="1" id="KW-0238">DNA-binding</keyword>
<dbReference type="GO" id="GO:0046982">
    <property type="term" value="F:protein heterodimerization activity"/>
    <property type="evidence" value="ECO:0007669"/>
    <property type="project" value="InterPro"/>
</dbReference>
<dbReference type="EMBL" id="CABDUW010016803">
    <property type="protein sequence ID" value="VTJ92314.1"/>
    <property type="molecule type" value="Genomic_DNA"/>
</dbReference>
<dbReference type="EMBL" id="WJEC01005138">
    <property type="protein sequence ID" value="KAF7473721.1"/>
    <property type="molecule type" value="Genomic_DNA"/>
</dbReference>
<evidence type="ECO:0000313" key="4">
    <source>
        <dbReference type="EMBL" id="VTJ92314.1"/>
    </source>
</evidence>